<evidence type="ECO:0000256" key="8">
    <source>
        <dbReference type="PIRSR" id="PIRSR602401-1"/>
    </source>
</evidence>
<dbReference type="GO" id="GO:0005506">
    <property type="term" value="F:iron ion binding"/>
    <property type="evidence" value="ECO:0007669"/>
    <property type="project" value="InterPro"/>
</dbReference>
<evidence type="ECO:0000256" key="6">
    <source>
        <dbReference type="ARBA" id="ARBA00023004"/>
    </source>
</evidence>
<keyword evidence="4 8" id="KW-0479">Metal-binding</keyword>
<dbReference type="PROSITE" id="PS00086">
    <property type="entry name" value="CYTOCHROME_P450"/>
    <property type="match status" value="1"/>
</dbReference>
<dbReference type="PANTHER" id="PTHR47955">
    <property type="entry name" value="CYTOCHROME P450 FAMILY 71 PROTEIN"/>
    <property type="match status" value="1"/>
</dbReference>
<dbReference type="InterPro" id="IPR017972">
    <property type="entry name" value="Cyt_P450_CS"/>
</dbReference>
<evidence type="ECO:0000256" key="7">
    <source>
        <dbReference type="ARBA" id="ARBA00023033"/>
    </source>
</evidence>
<dbReference type="GO" id="GO:0051762">
    <property type="term" value="P:sesquiterpene biosynthetic process"/>
    <property type="evidence" value="ECO:0007669"/>
    <property type="project" value="UniProtKB-ARBA"/>
</dbReference>
<evidence type="ECO:0000313" key="12">
    <source>
        <dbReference type="EMBL" id="AWK77743.1"/>
    </source>
</evidence>
<dbReference type="RefSeq" id="XP_022006507.1">
    <property type="nucleotide sequence ID" value="XM_022150815.2"/>
</dbReference>
<feature type="transmembrane region" description="Helical" evidence="11">
    <location>
        <begin position="6"/>
        <end position="26"/>
    </location>
</feature>
<evidence type="ECO:0000256" key="10">
    <source>
        <dbReference type="SAM" id="Coils"/>
    </source>
</evidence>
<accession>A0A2U8JPY0</accession>
<evidence type="ECO:0000256" key="3">
    <source>
        <dbReference type="ARBA" id="ARBA00022617"/>
    </source>
</evidence>
<organism evidence="12">
    <name type="scientific">Helianthus annuus</name>
    <name type="common">Common sunflower</name>
    <dbReference type="NCBI Taxonomy" id="4232"/>
    <lineage>
        <taxon>Eukaryota</taxon>
        <taxon>Viridiplantae</taxon>
        <taxon>Streptophyta</taxon>
        <taxon>Embryophyta</taxon>
        <taxon>Tracheophyta</taxon>
        <taxon>Spermatophyta</taxon>
        <taxon>Magnoliopsida</taxon>
        <taxon>eudicotyledons</taxon>
        <taxon>Gunneridae</taxon>
        <taxon>Pentapetalae</taxon>
        <taxon>asterids</taxon>
        <taxon>campanulids</taxon>
        <taxon>Asterales</taxon>
        <taxon>Asteraceae</taxon>
        <taxon>Asteroideae</taxon>
        <taxon>Heliantheae alliance</taxon>
        <taxon>Heliantheae</taxon>
        <taxon>Helianthus</taxon>
    </lineage>
</organism>
<feature type="binding site" description="axial binding residue" evidence="8">
    <location>
        <position position="436"/>
    </location>
    <ligand>
        <name>heme</name>
        <dbReference type="ChEBI" id="CHEBI:30413"/>
    </ligand>
    <ligandPart>
        <name>Fe</name>
        <dbReference type="ChEBI" id="CHEBI:18248"/>
    </ligandPart>
</feature>
<keyword evidence="11" id="KW-0472">Membrane</keyword>
<name>A0A2U8JPY0_HELAN</name>
<dbReference type="InterPro" id="IPR001128">
    <property type="entry name" value="Cyt_P450"/>
</dbReference>
<dbReference type="AlphaFoldDB" id="A0A2U8JPY0"/>
<dbReference type="InterPro" id="IPR036396">
    <property type="entry name" value="Cyt_P450_sf"/>
</dbReference>
<keyword evidence="6 8" id="KW-0408">Iron</keyword>
<protein>
    <submittedName>
        <fullName evidence="12">Cytochrome P450 71AX35</fullName>
    </submittedName>
</protein>
<dbReference type="Pfam" id="PF00067">
    <property type="entry name" value="p450"/>
    <property type="match status" value="1"/>
</dbReference>
<proteinExistence type="evidence at transcript level"/>
<evidence type="ECO:0000256" key="1">
    <source>
        <dbReference type="ARBA" id="ARBA00004721"/>
    </source>
</evidence>
<keyword evidence="3 8" id="KW-0349">Heme</keyword>
<dbReference type="PANTHER" id="PTHR47955:SF15">
    <property type="entry name" value="CYTOCHROME P450 71A2-LIKE"/>
    <property type="match status" value="1"/>
</dbReference>
<dbReference type="SUPFAM" id="SSF48264">
    <property type="entry name" value="Cytochrome P450"/>
    <property type="match status" value="1"/>
</dbReference>
<keyword evidence="7 9" id="KW-0503">Monooxygenase</keyword>
<dbReference type="CDD" id="cd11072">
    <property type="entry name" value="CYP71-like"/>
    <property type="match status" value="1"/>
</dbReference>
<dbReference type="PRINTS" id="PR00385">
    <property type="entry name" value="P450"/>
</dbReference>
<comment type="similarity">
    <text evidence="2 9">Belongs to the cytochrome P450 family.</text>
</comment>
<keyword evidence="5 9" id="KW-0560">Oxidoreductase</keyword>
<comment type="pathway">
    <text evidence="1">Secondary metabolite biosynthesis; terpenoid biosynthesis.</text>
</comment>
<keyword evidence="11" id="KW-0812">Transmembrane</keyword>
<dbReference type="GO" id="GO:0016712">
    <property type="term" value="F:oxidoreductase activity, acting on paired donors, with incorporation or reduction of molecular oxygen, reduced flavin or flavoprotein as one donor, and incorporation of one atom of oxygen"/>
    <property type="evidence" value="ECO:0007669"/>
    <property type="project" value="UniProtKB-ARBA"/>
</dbReference>
<feature type="coiled-coil region" evidence="10">
    <location>
        <begin position="155"/>
        <end position="182"/>
    </location>
</feature>
<evidence type="ECO:0000256" key="11">
    <source>
        <dbReference type="SAM" id="Phobius"/>
    </source>
</evidence>
<reference evidence="12" key="1">
    <citation type="journal article" date="2018" name="ACS Chem. Biol.">
        <title>Biosynthesis of eupatolide-A metabolic route for sesquiterpene lactone formation involving the P450 enzyme CYP71DD6.</title>
        <authorList>
            <person name="Frey M."/>
            <person name="Schmauder K."/>
            <person name="Pateraki I."/>
            <person name="Spring O."/>
        </authorList>
    </citation>
    <scope>NUCLEOTIDE SEQUENCE</scope>
</reference>
<dbReference type="GO" id="GO:0020037">
    <property type="term" value="F:heme binding"/>
    <property type="evidence" value="ECO:0007669"/>
    <property type="project" value="InterPro"/>
</dbReference>
<dbReference type="EMBL" id="MG765528">
    <property type="protein sequence ID" value="AWK77743.1"/>
    <property type="molecule type" value="mRNA"/>
</dbReference>
<dbReference type="FunFam" id="1.10.630.10:FF:000011">
    <property type="entry name" value="Cytochrome P450 83B1"/>
    <property type="match status" value="1"/>
</dbReference>
<dbReference type="KEGG" id="han:110904953"/>
<dbReference type="InterPro" id="IPR002401">
    <property type="entry name" value="Cyt_P450_E_grp-I"/>
</dbReference>
<comment type="cofactor">
    <cofactor evidence="8">
        <name>heme</name>
        <dbReference type="ChEBI" id="CHEBI:30413"/>
    </cofactor>
</comment>
<keyword evidence="11" id="KW-1133">Transmembrane helix</keyword>
<dbReference type="PRINTS" id="PR00463">
    <property type="entry name" value="EP450I"/>
</dbReference>
<evidence type="ECO:0000256" key="9">
    <source>
        <dbReference type="RuleBase" id="RU000461"/>
    </source>
</evidence>
<evidence type="ECO:0000256" key="2">
    <source>
        <dbReference type="ARBA" id="ARBA00010617"/>
    </source>
</evidence>
<dbReference type="OrthoDB" id="2789670at2759"/>
<keyword evidence="10" id="KW-0175">Coiled coil</keyword>
<evidence type="ECO:0000256" key="4">
    <source>
        <dbReference type="ARBA" id="ARBA00022723"/>
    </source>
</evidence>
<dbReference type="GeneID" id="110904953"/>
<sequence length="491" mass="55506">MSFTLQIVLFSSLPLFLICLTWKLYFSSSKSHKNLPPSPPKLPLIGNLHQLGSSPHRALQSMAQTYGSLMLLHFGTVPVIVASSVDAAREIMKTHDIIFSNRPFSNIASRIFYGSKDIAFAPYGEYWRQVKSISILHLFSNKRVESFRQVREDEVARMIEKIQKANNSVVDLSELLVSLTNNVVSRVALGRTYEGMEVKNMLDRMVQLMAGFSMGNYIPSLEWVDRLSGLHRKADDLAKEIDEFCEGVVEAHLNKKDFGVEGQDLVDVLLEIQRDNSTGFRLERHMIKAIILDIFSGGTDTTSTTLQWAITELLRNPRAMKELQQEAREIGQGRSLIPEEDLDKMPYLKAVIKEAFRLHIPAPLLVPRESTKDVKLLGYDIASGTQVVVNAWAIARDPSVWEEPEEFRPERFLNNPIDYKGFHFELIPFGAGRRGCPGINFATVINELALANLVYKFDFALSGEKAFDMTESYGITVHRKYPILVTATSYK</sequence>
<dbReference type="Gene3D" id="1.10.630.10">
    <property type="entry name" value="Cytochrome P450"/>
    <property type="match status" value="1"/>
</dbReference>
<evidence type="ECO:0000256" key="5">
    <source>
        <dbReference type="ARBA" id="ARBA00023002"/>
    </source>
</evidence>